<dbReference type="EMBL" id="JADGKB010000043">
    <property type="protein sequence ID" value="KAJ3256993.1"/>
    <property type="molecule type" value="Genomic_DNA"/>
</dbReference>
<reference evidence="1" key="1">
    <citation type="submission" date="2020-05" db="EMBL/GenBank/DDBJ databases">
        <title>Phylogenomic resolution of chytrid fungi.</title>
        <authorList>
            <person name="Stajich J.E."/>
            <person name="Amses K."/>
            <person name="Simmons R."/>
            <person name="Seto K."/>
            <person name="Myers J."/>
            <person name="Bonds A."/>
            <person name="Quandt C.A."/>
            <person name="Barry K."/>
            <person name="Liu P."/>
            <person name="Grigoriev I."/>
            <person name="Longcore J.E."/>
            <person name="James T.Y."/>
        </authorList>
    </citation>
    <scope>NUCLEOTIDE SEQUENCE</scope>
    <source>
        <strain evidence="1">PLAUS21</strain>
    </source>
</reference>
<dbReference type="Proteomes" id="UP001210925">
    <property type="component" value="Unassembled WGS sequence"/>
</dbReference>
<comment type="caution">
    <text evidence="1">The sequence shown here is derived from an EMBL/GenBank/DDBJ whole genome shotgun (WGS) entry which is preliminary data.</text>
</comment>
<sequence length="150" mass="16912">MRTAEMKNTGCSGINRVDLYRLLSMKFATLSALALTAFAQNNCQTQGPVQVCASPSSEFKGMYVYYNKNVGYIQDTDGIFAWIQVGANQKSLQFSCDPRGQGYCDFYVDPNSDADLFKGVSNVYDVQLAFHNGVNQWDSKYGQNYRFHFQ</sequence>
<name>A0AAD5UIR8_9FUNG</name>
<evidence type="ECO:0000313" key="1">
    <source>
        <dbReference type="EMBL" id="KAJ3256993.1"/>
    </source>
</evidence>
<protein>
    <submittedName>
        <fullName evidence="1">Uncharacterized protein</fullName>
    </submittedName>
</protein>
<accession>A0AAD5UIR8</accession>
<gene>
    <name evidence="1" type="ORF">HK103_004976</name>
</gene>
<organism evidence="1 2">
    <name type="scientific">Boothiomyces macroporosus</name>
    <dbReference type="NCBI Taxonomy" id="261099"/>
    <lineage>
        <taxon>Eukaryota</taxon>
        <taxon>Fungi</taxon>
        <taxon>Fungi incertae sedis</taxon>
        <taxon>Chytridiomycota</taxon>
        <taxon>Chytridiomycota incertae sedis</taxon>
        <taxon>Chytridiomycetes</taxon>
        <taxon>Rhizophydiales</taxon>
        <taxon>Terramycetaceae</taxon>
        <taxon>Boothiomyces</taxon>
    </lineage>
</organism>
<dbReference type="AlphaFoldDB" id="A0AAD5UIR8"/>
<keyword evidence="2" id="KW-1185">Reference proteome</keyword>
<evidence type="ECO:0000313" key="2">
    <source>
        <dbReference type="Proteomes" id="UP001210925"/>
    </source>
</evidence>
<proteinExistence type="predicted"/>